<dbReference type="PANTHER" id="PTHR10366:SF617">
    <property type="entry name" value="DIHYDROFLAVONOL 4-REDUCTASE-LIKE PROTEIN"/>
    <property type="match status" value="1"/>
</dbReference>
<dbReference type="FunFam" id="3.40.50.720:FF:000085">
    <property type="entry name" value="Dihydroflavonol reductase"/>
    <property type="match status" value="1"/>
</dbReference>
<name>I3RZJ6_LOTJA</name>
<dbReference type="Pfam" id="PF01370">
    <property type="entry name" value="Epimerase"/>
    <property type="match status" value="1"/>
</dbReference>
<sequence>MAEGKGRVCVTGGTGFLASWIIKRLLEDGYSVNTTIRSNSGGKRDVSFLTNLPGATSEKLQIFNADLCIPESFGPAVEGCVGIFHTATPVDFAVNEPEEVVTKRTVDGALGILKACVNSKTVKRVVYTSSGSAASFSGKDGGDALDESYWSDVDLLRKVKPFGWSYAVSKTLAEKAVLEFGEKHGLEVVTLIPTFVVGPWVCPKLPDSVERALVLVLGKKEQIGVIRFHMVHVDDVARAHIFLLEHPNPKGRYNCSPFIVPIEEMSKLLSAKYPEYQIPSVEELKGIEGFKQPDLISNKIRDAGFEFKYSLEDLFDDAIQCCKEKGYL</sequence>
<proteinExistence type="evidence at transcript level"/>
<dbReference type="EMBL" id="BT133643">
    <property type="protein sequence ID" value="AFK33438.1"/>
    <property type="molecule type" value="mRNA"/>
</dbReference>
<comment type="similarity">
    <text evidence="3">Belongs to the NAD(P)-dependent epimerase/dehydratase family. Dihydroflavonol-4-reductase subfamily.</text>
</comment>
<dbReference type="CDD" id="cd08958">
    <property type="entry name" value="FR_SDR_e"/>
    <property type="match status" value="1"/>
</dbReference>
<dbReference type="InterPro" id="IPR036291">
    <property type="entry name" value="NAD(P)-bd_dom_sf"/>
</dbReference>
<dbReference type="InterPro" id="IPR050425">
    <property type="entry name" value="NAD(P)_dehydrat-like"/>
</dbReference>
<dbReference type="AlphaFoldDB" id="I3RZJ6"/>
<dbReference type="GeneID" id="130728131"/>
<keyword evidence="1" id="KW-0521">NADP</keyword>
<organism evidence="5">
    <name type="scientific">Lotus japonicus</name>
    <name type="common">Lotus corniculatus var. japonicus</name>
    <dbReference type="NCBI Taxonomy" id="34305"/>
    <lineage>
        <taxon>Eukaryota</taxon>
        <taxon>Viridiplantae</taxon>
        <taxon>Streptophyta</taxon>
        <taxon>Embryophyta</taxon>
        <taxon>Tracheophyta</taxon>
        <taxon>Spermatophyta</taxon>
        <taxon>Magnoliopsida</taxon>
        <taxon>eudicotyledons</taxon>
        <taxon>Gunneridae</taxon>
        <taxon>Pentapetalae</taxon>
        <taxon>rosids</taxon>
        <taxon>fabids</taxon>
        <taxon>Fabales</taxon>
        <taxon>Fabaceae</taxon>
        <taxon>Papilionoideae</taxon>
        <taxon>50 kb inversion clade</taxon>
        <taxon>NPAAA clade</taxon>
        <taxon>Hologalegina</taxon>
        <taxon>robinioid clade</taxon>
        <taxon>Loteae</taxon>
        <taxon>Lotus</taxon>
    </lineage>
</organism>
<feature type="domain" description="NAD-dependent epimerase/dehydratase" evidence="4">
    <location>
        <begin position="8"/>
        <end position="254"/>
    </location>
</feature>
<keyword evidence="2" id="KW-0560">Oxidoreductase</keyword>
<dbReference type="RefSeq" id="XP_057435471.1">
    <property type="nucleotide sequence ID" value="XM_057579488.1"/>
</dbReference>
<dbReference type="SUPFAM" id="SSF51735">
    <property type="entry name" value="NAD(P)-binding Rossmann-fold domains"/>
    <property type="match status" value="1"/>
</dbReference>
<protein>
    <recommendedName>
        <fullName evidence="4">NAD-dependent epimerase/dehydratase domain-containing protein</fullName>
    </recommendedName>
</protein>
<reference evidence="5" key="1">
    <citation type="submission" date="2012-05" db="EMBL/GenBank/DDBJ databases">
        <authorList>
            <person name="Krishnakumar V."/>
            <person name="Cheung F."/>
            <person name="Xiao Y."/>
            <person name="Chan A."/>
            <person name="Moskal W.A."/>
            <person name="Town C.D."/>
        </authorList>
    </citation>
    <scope>NUCLEOTIDE SEQUENCE</scope>
</reference>
<evidence type="ECO:0000313" key="5">
    <source>
        <dbReference type="EMBL" id="AFK33438.1"/>
    </source>
</evidence>
<accession>I3RZJ6</accession>
<dbReference type="KEGG" id="lja:130728131"/>
<evidence type="ECO:0000256" key="2">
    <source>
        <dbReference type="ARBA" id="ARBA00023002"/>
    </source>
</evidence>
<dbReference type="InterPro" id="IPR001509">
    <property type="entry name" value="Epimerase_deHydtase"/>
</dbReference>
<evidence type="ECO:0000259" key="4">
    <source>
        <dbReference type="Pfam" id="PF01370"/>
    </source>
</evidence>
<evidence type="ECO:0000256" key="3">
    <source>
        <dbReference type="ARBA" id="ARBA00023445"/>
    </source>
</evidence>
<dbReference type="PANTHER" id="PTHR10366">
    <property type="entry name" value="NAD DEPENDENT EPIMERASE/DEHYDRATASE"/>
    <property type="match status" value="1"/>
</dbReference>
<dbReference type="Gene3D" id="3.40.50.720">
    <property type="entry name" value="NAD(P)-binding Rossmann-like Domain"/>
    <property type="match status" value="1"/>
</dbReference>
<dbReference type="GO" id="GO:0016616">
    <property type="term" value="F:oxidoreductase activity, acting on the CH-OH group of donors, NAD or NADP as acceptor"/>
    <property type="evidence" value="ECO:0007669"/>
    <property type="project" value="TreeGrafter"/>
</dbReference>
<evidence type="ECO:0000256" key="1">
    <source>
        <dbReference type="ARBA" id="ARBA00022857"/>
    </source>
</evidence>
<dbReference type="OrthoDB" id="2735536at2759"/>